<name>A0ABD3SHT9_9LAMI</name>
<keyword evidence="3" id="KW-0805">Transcription regulation</keyword>
<dbReference type="PANTHER" id="PTHR31072">
    <property type="entry name" value="TRANSCRIPTION FACTOR TCP4-RELATED"/>
    <property type="match status" value="1"/>
</dbReference>
<feature type="region of interest" description="Disordered" evidence="7">
    <location>
        <begin position="214"/>
        <end position="237"/>
    </location>
</feature>
<evidence type="ECO:0000256" key="4">
    <source>
        <dbReference type="ARBA" id="ARBA00023125"/>
    </source>
</evidence>
<gene>
    <name evidence="10" type="ORF">ACJIZ3_020092</name>
</gene>
<feature type="domain" description="TCP" evidence="8">
    <location>
        <begin position="107"/>
        <end position="165"/>
    </location>
</feature>
<evidence type="ECO:0000259" key="9">
    <source>
        <dbReference type="PROSITE" id="PS51370"/>
    </source>
</evidence>
<keyword evidence="11" id="KW-1185">Reference proteome</keyword>
<dbReference type="Proteomes" id="UP001634393">
    <property type="component" value="Unassembled WGS sequence"/>
</dbReference>
<dbReference type="PROSITE" id="PS51369">
    <property type="entry name" value="TCP"/>
    <property type="match status" value="1"/>
</dbReference>
<dbReference type="InterPro" id="IPR017887">
    <property type="entry name" value="TF_TCP_subgr"/>
</dbReference>
<accession>A0ABD3SHT9</accession>
<dbReference type="EMBL" id="JBJXBP010000006">
    <property type="protein sequence ID" value="KAL3824063.1"/>
    <property type="molecule type" value="Genomic_DNA"/>
</dbReference>
<reference evidence="10 11" key="1">
    <citation type="submission" date="2024-12" db="EMBL/GenBank/DDBJ databases">
        <title>The unique morphological basis and parallel evolutionary history of personate flowers in Penstemon.</title>
        <authorList>
            <person name="Depatie T.H."/>
            <person name="Wessinger C.A."/>
        </authorList>
    </citation>
    <scope>NUCLEOTIDE SEQUENCE [LARGE SCALE GENOMIC DNA]</scope>
    <source>
        <strain evidence="10">WTNN_2</strain>
        <tissue evidence="10">Leaf</tissue>
    </source>
</reference>
<keyword evidence="4" id="KW-0238">DNA-binding</keyword>
<feature type="domain" description="R" evidence="9">
    <location>
        <begin position="231"/>
        <end position="248"/>
    </location>
</feature>
<dbReference type="PROSITE" id="PS51370">
    <property type="entry name" value="R"/>
    <property type="match status" value="1"/>
</dbReference>
<sequence length="404" mass="46405">MFPSPNNENPIEFLFRKSSSLCDDQNPISKQDDHYNPFFLNIPSPFLDEHEIVPLNQILSDQNQIEINNTTVSSNKETLAVGNFSKLNEKSSKRRNLGAIPRKRTGKKDRHSKIRTAQGIRDRRMRLSLQVARKFFDLQDMLGYDKASKTIEWLFSNSNKAIKKLIEDNPQVNKNISIIQSKSDSKIVSRIEENNSKFKFKDCFERPPCIEKSFEKDESKSRKTASKPYMRESRDKARARARCRTREKMMMKKLEILSQQCESNPNHQITDQELLKLVADPHSSFLTESSSNYIPFESVDHQESSSINQEIRVSPYGTDYFSLEQHFRDEGTIEKLLKGSSSSSATVSDNISASNNFLGFVGNLDMLNHERHNSIQFAVTNQDSMAGNPNSIYSDTANFPLFYQ</sequence>
<evidence type="ECO:0000256" key="6">
    <source>
        <dbReference type="ARBA" id="ARBA00023242"/>
    </source>
</evidence>
<dbReference type="PANTHER" id="PTHR31072:SF227">
    <property type="entry name" value="TRANSCRIPTION FACTOR TCP12-LIKE"/>
    <property type="match status" value="1"/>
</dbReference>
<keyword evidence="6" id="KW-0539">Nucleus</keyword>
<keyword evidence="2" id="KW-0217">Developmental protein</keyword>
<dbReference type="AlphaFoldDB" id="A0ABD3SHT9"/>
<evidence type="ECO:0000313" key="11">
    <source>
        <dbReference type="Proteomes" id="UP001634393"/>
    </source>
</evidence>
<protein>
    <submittedName>
        <fullName evidence="10">Uncharacterized protein</fullName>
    </submittedName>
</protein>
<comment type="subcellular location">
    <subcellularLocation>
        <location evidence="1">Nucleus</location>
    </subcellularLocation>
</comment>
<evidence type="ECO:0000256" key="7">
    <source>
        <dbReference type="SAM" id="MobiDB-lite"/>
    </source>
</evidence>
<dbReference type="InterPro" id="IPR017888">
    <property type="entry name" value="CYC/TB1_R_domain"/>
</dbReference>
<evidence type="ECO:0000256" key="3">
    <source>
        <dbReference type="ARBA" id="ARBA00023015"/>
    </source>
</evidence>
<dbReference type="InterPro" id="IPR005333">
    <property type="entry name" value="Transcription_factor_TCP"/>
</dbReference>
<dbReference type="GO" id="GO:0003677">
    <property type="term" value="F:DNA binding"/>
    <property type="evidence" value="ECO:0007669"/>
    <property type="project" value="UniProtKB-KW"/>
</dbReference>
<dbReference type="GO" id="GO:0005634">
    <property type="term" value="C:nucleus"/>
    <property type="evidence" value="ECO:0007669"/>
    <property type="project" value="UniProtKB-SubCell"/>
</dbReference>
<evidence type="ECO:0000259" key="8">
    <source>
        <dbReference type="PROSITE" id="PS51369"/>
    </source>
</evidence>
<evidence type="ECO:0000256" key="5">
    <source>
        <dbReference type="ARBA" id="ARBA00023163"/>
    </source>
</evidence>
<evidence type="ECO:0000256" key="2">
    <source>
        <dbReference type="ARBA" id="ARBA00022473"/>
    </source>
</evidence>
<proteinExistence type="predicted"/>
<dbReference type="Pfam" id="PF03634">
    <property type="entry name" value="TCP"/>
    <property type="match status" value="1"/>
</dbReference>
<keyword evidence="5" id="KW-0804">Transcription</keyword>
<comment type="caution">
    <text evidence="10">The sequence shown here is derived from an EMBL/GenBank/DDBJ whole genome shotgun (WGS) entry which is preliminary data.</text>
</comment>
<organism evidence="10 11">
    <name type="scientific">Penstemon smallii</name>
    <dbReference type="NCBI Taxonomy" id="265156"/>
    <lineage>
        <taxon>Eukaryota</taxon>
        <taxon>Viridiplantae</taxon>
        <taxon>Streptophyta</taxon>
        <taxon>Embryophyta</taxon>
        <taxon>Tracheophyta</taxon>
        <taxon>Spermatophyta</taxon>
        <taxon>Magnoliopsida</taxon>
        <taxon>eudicotyledons</taxon>
        <taxon>Gunneridae</taxon>
        <taxon>Pentapetalae</taxon>
        <taxon>asterids</taxon>
        <taxon>lamiids</taxon>
        <taxon>Lamiales</taxon>
        <taxon>Plantaginaceae</taxon>
        <taxon>Cheloneae</taxon>
        <taxon>Penstemon</taxon>
    </lineage>
</organism>
<evidence type="ECO:0000256" key="1">
    <source>
        <dbReference type="ARBA" id="ARBA00004123"/>
    </source>
</evidence>
<evidence type="ECO:0000313" key="10">
    <source>
        <dbReference type="EMBL" id="KAL3824063.1"/>
    </source>
</evidence>